<comment type="subcellular location">
    <subcellularLocation>
        <location evidence="1 17">Golgi apparatus membrane</location>
        <topology evidence="1 17">Single-pass type II membrane protein</topology>
    </subcellularLocation>
</comment>
<evidence type="ECO:0000256" key="9">
    <source>
        <dbReference type="ARBA" id="ARBA00022989"/>
    </source>
</evidence>
<keyword evidence="12 17" id="KW-0464">Manganese</keyword>
<evidence type="ECO:0000256" key="17">
    <source>
        <dbReference type="RuleBase" id="RU368119"/>
    </source>
</evidence>
<evidence type="ECO:0000256" key="3">
    <source>
        <dbReference type="ARBA" id="ARBA00006492"/>
    </source>
</evidence>
<dbReference type="InterPro" id="IPR029044">
    <property type="entry name" value="Nucleotide-diphossugar_trans"/>
</dbReference>
<evidence type="ECO:0000313" key="19">
    <source>
        <dbReference type="Proteomes" id="UP000316759"/>
    </source>
</evidence>
<evidence type="ECO:0000256" key="11">
    <source>
        <dbReference type="ARBA" id="ARBA00023136"/>
    </source>
</evidence>
<evidence type="ECO:0000256" key="5">
    <source>
        <dbReference type="ARBA" id="ARBA00022679"/>
    </source>
</evidence>
<evidence type="ECO:0000256" key="1">
    <source>
        <dbReference type="ARBA" id="ARBA00004323"/>
    </source>
</evidence>
<evidence type="ECO:0000256" key="7">
    <source>
        <dbReference type="ARBA" id="ARBA00022723"/>
    </source>
</evidence>
<dbReference type="Proteomes" id="UP000316759">
    <property type="component" value="Unassembled WGS sequence"/>
</dbReference>
<keyword evidence="11" id="KW-0472">Membrane</keyword>
<comment type="cofactor">
    <cofactor evidence="17">
        <name>Mn(2+)</name>
        <dbReference type="ChEBI" id="CHEBI:29035"/>
    </cofactor>
    <text evidence="17">The cofactor is mostly bound to the substrate.</text>
</comment>
<keyword evidence="19" id="KW-1185">Reference proteome</keyword>
<keyword evidence="10 17" id="KW-0333">Golgi apparatus</keyword>
<gene>
    <name evidence="18" type="ORF">FGIG_01252</name>
</gene>
<dbReference type="AlphaFoldDB" id="A0A504YS11"/>
<evidence type="ECO:0000256" key="2">
    <source>
        <dbReference type="ARBA" id="ARBA00004922"/>
    </source>
</evidence>
<name>A0A504YS11_FASGI</name>
<sequence length="447" mass="52584">MLAKFTFRRRWNGFRPMFHMICGRCIPRAWMPWLFICFFLLFPNEFLWLRARNAEFQAEEINRENTLADKTLLRHQLLEVRLRSALSNPMAFTLNFTLPVLVLACDRPAVKRTLDSLLRYRSQLVGLSPHQFPIIVSHGCIHRPTRIVLDSYKSAIAVTEFVDKSPQSKSLSHITRGYQAVARHYKHALNRMFLQLNYSAVIIVEDDLDVAGDFFQYFAATLPMLMDNQNLFCVSAWNDNGRPGLVDPSRPDLLYRTDFFAGLGWMLLRSFWLEINTNWPDIFWDEYVRKPYVRKNRTCLRPEVSRTITFGRMGISRGQFFDTYLSTMRLNEKWQNFLQLDLTYLHEPGYTKRWLDSVYNKSVEISLDQFLQGDLPNISTSSTRRLRVTYQSQADFEKIARKLTLMRDIKSGVMRNGFVGVVPVKWKDRWIYIAPPSTWTGYDLSWT</sequence>
<evidence type="ECO:0000256" key="12">
    <source>
        <dbReference type="ARBA" id="ARBA00023211"/>
    </source>
</evidence>
<dbReference type="Gene3D" id="3.90.550.10">
    <property type="entry name" value="Spore Coat Polysaccharide Biosynthesis Protein SpsA, Chain A"/>
    <property type="match status" value="1"/>
</dbReference>
<dbReference type="InterPro" id="IPR004139">
    <property type="entry name" value="Glyco_trans_13"/>
</dbReference>
<dbReference type="EMBL" id="SUNJ01009261">
    <property type="protein sequence ID" value="TPP60550.1"/>
    <property type="molecule type" value="Genomic_DNA"/>
</dbReference>
<dbReference type="FunFam" id="3.90.550.10:FF:000252">
    <property type="entry name" value="Protein O-linked-mannose beta-1,2-N-acetylglucosaminyltransferase 1"/>
    <property type="match status" value="1"/>
</dbReference>
<comment type="catalytic activity">
    <reaction evidence="16 17">
        <text>N(4)-(alpha-D-Man-(1-&gt;3)-[alpha-D-Man-(1-&gt;3)-[alpha-D-Man-(1-&gt;6)]-alpha-D-Man-(1-&gt;6)]-beta-D-Man-(1-&gt;4)-beta-D-GlcNAc-(1-&gt;4)-beta-D-GlcNAc)-L-asparaginyl-[protein] (N-glucan mannose isomer 5A1,2) + UDP-N-acetyl-alpha-D-glucosamine = N(4)-{beta-D-GlcNAc-(1-&gt;2)-alpha-D-Man-(1-&gt;3)-[alpha-D-Man-(1-&gt;3)-[alpha-D-Man-(1-&gt;6)]-alpha-D-Man-(1-&gt;6)]-beta-D-Man-(1-&gt;4)-beta-D-GlcNAc-(1-&gt;4)-beta-D-GlcNAc}-L-asparaginyl-[protein] + UDP + H(+)</text>
        <dbReference type="Rhea" id="RHEA:11456"/>
        <dbReference type="Rhea" id="RHEA-COMP:14367"/>
        <dbReference type="Rhea" id="RHEA-COMP:14368"/>
        <dbReference type="ChEBI" id="CHEBI:15378"/>
        <dbReference type="ChEBI" id="CHEBI:57705"/>
        <dbReference type="ChEBI" id="CHEBI:58223"/>
        <dbReference type="ChEBI" id="CHEBI:59087"/>
        <dbReference type="ChEBI" id="CHEBI:60625"/>
        <dbReference type="EC" id="2.4.1.101"/>
    </reaction>
</comment>
<evidence type="ECO:0000256" key="16">
    <source>
        <dbReference type="ARBA" id="ARBA00049421"/>
    </source>
</evidence>
<dbReference type="STRING" id="46835.A0A504YS11"/>
<dbReference type="OrthoDB" id="440755at2759"/>
<evidence type="ECO:0000256" key="8">
    <source>
        <dbReference type="ARBA" id="ARBA00022968"/>
    </source>
</evidence>
<evidence type="ECO:0000256" key="15">
    <source>
        <dbReference type="ARBA" id="ARBA00041712"/>
    </source>
</evidence>
<evidence type="ECO:0000313" key="18">
    <source>
        <dbReference type="EMBL" id="TPP60550.1"/>
    </source>
</evidence>
<comment type="function">
    <text evidence="13 17">Initiates complex N-linked carbohydrate formation. Essential for the conversion of high-mannose to hybrid and complex N-glycans.</text>
</comment>
<dbReference type="UniPathway" id="UPA00378"/>
<evidence type="ECO:0000256" key="10">
    <source>
        <dbReference type="ARBA" id="ARBA00023034"/>
    </source>
</evidence>
<dbReference type="SUPFAM" id="SSF53448">
    <property type="entry name" value="Nucleotide-diphospho-sugar transferases"/>
    <property type="match status" value="1"/>
</dbReference>
<dbReference type="GO" id="GO:0006487">
    <property type="term" value="P:protein N-linked glycosylation"/>
    <property type="evidence" value="ECO:0007669"/>
    <property type="project" value="TreeGrafter"/>
</dbReference>
<keyword evidence="6" id="KW-0812">Transmembrane</keyword>
<dbReference type="GO" id="GO:0000139">
    <property type="term" value="C:Golgi membrane"/>
    <property type="evidence" value="ECO:0007669"/>
    <property type="project" value="UniProtKB-SubCell"/>
</dbReference>
<evidence type="ECO:0000256" key="13">
    <source>
        <dbReference type="ARBA" id="ARBA00037706"/>
    </source>
</evidence>
<comment type="caution">
    <text evidence="18">The sequence shown here is derived from an EMBL/GenBank/DDBJ whole genome shotgun (WGS) entry which is preliminary data.</text>
</comment>
<organism evidence="18 19">
    <name type="scientific">Fasciola gigantica</name>
    <name type="common">Giant liver fluke</name>
    <dbReference type="NCBI Taxonomy" id="46835"/>
    <lineage>
        <taxon>Eukaryota</taxon>
        <taxon>Metazoa</taxon>
        <taxon>Spiralia</taxon>
        <taxon>Lophotrochozoa</taxon>
        <taxon>Platyhelminthes</taxon>
        <taxon>Trematoda</taxon>
        <taxon>Digenea</taxon>
        <taxon>Plagiorchiida</taxon>
        <taxon>Echinostomata</taxon>
        <taxon>Echinostomatoidea</taxon>
        <taxon>Fasciolidae</taxon>
        <taxon>Fasciola</taxon>
    </lineage>
</organism>
<keyword evidence="8 17" id="KW-0735">Signal-anchor</keyword>
<keyword evidence="4 17" id="KW-0328">Glycosyltransferase</keyword>
<dbReference type="GO" id="GO:0030145">
    <property type="term" value="F:manganese ion binding"/>
    <property type="evidence" value="ECO:0007669"/>
    <property type="project" value="UniProtKB-UniRule"/>
</dbReference>
<keyword evidence="9" id="KW-1133">Transmembrane helix</keyword>
<comment type="similarity">
    <text evidence="3 17">Belongs to the glycosyltransferase 13 family.</text>
</comment>
<dbReference type="InterPro" id="IPR052261">
    <property type="entry name" value="Glycosyltransferase_13"/>
</dbReference>
<keyword evidence="7 17" id="KW-0479">Metal-binding</keyword>
<evidence type="ECO:0000256" key="4">
    <source>
        <dbReference type="ARBA" id="ARBA00022676"/>
    </source>
</evidence>
<keyword evidence="5 18" id="KW-0808">Transferase</keyword>
<evidence type="ECO:0000256" key="14">
    <source>
        <dbReference type="ARBA" id="ARBA00038949"/>
    </source>
</evidence>
<proteinExistence type="inferred from homology"/>
<evidence type="ECO:0000256" key="6">
    <source>
        <dbReference type="ARBA" id="ARBA00022692"/>
    </source>
</evidence>
<dbReference type="PANTHER" id="PTHR10468:SF0">
    <property type="entry name" value="ALPHA-1,3-MANNOSYL-GLYCOPROTEIN 2-BETA-N-ACETYLGLUCOSAMINYLTRANSFERASE"/>
    <property type="match status" value="1"/>
</dbReference>
<accession>A0A504YS11</accession>
<reference evidence="18 19" key="1">
    <citation type="submission" date="2019-04" db="EMBL/GenBank/DDBJ databases">
        <title>Annotation for the trematode Fasciola gigantica.</title>
        <authorList>
            <person name="Choi Y.-J."/>
        </authorList>
    </citation>
    <scope>NUCLEOTIDE SEQUENCE [LARGE SCALE GENOMIC DNA]</scope>
    <source>
        <strain evidence="18">Uganda_cow_1</strain>
    </source>
</reference>
<dbReference type="EC" id="2.4.1.101" evidence="14 17"/>
<protein>
    <recommendedName>
        <fullName evidence="14 17">Alpha-1,3-mannosyl-glycoprotein 2-beta-N-acetylglucosaminyltransferase</fullName>
        <shortName evidence="17">GNT-I</shortName>
        <shortName evidence="17">GlcNAc-T I</shortName>
        <ecNumber evidence="14 17">2.4.1.101</ecNumber>
    </recommendedName>
    <alternativeName>
        <fullName evidence="15 17">N-glycosyl-oligosaccharide-glycoprotein N-acetylglucosaminyltransferase I</fullName>
    </alternativeName>
</protein>
<comment type="pathway">
    <text evidence="2 17">Protein modification; protein glycosylation.</text>
</comment>
<dbReference type="GO" id="GO:0003827">
    <property type="term" value="F:alpha-1,3-mannosylglycoprotein 2-beta-N-acetylglucosaminyltransferase activity"/>
    <property type="evidence" value="ECO:0007669"/>
    <property type="project" value="UniProtKB-UniRule"/>
</dbReference>
<dbReference type="Pfam" id="PF03071">
    <property type="entry name" value="GNT-I"/>
    <property type="match status" value="1"/>
</dbReference>
<dbReference type="PANTHER" id="PTHR10468">
    <property type="entry name" value="PROTEIN O-LINKED-MANNOSE BETA-1,2-N-ACETYLGLUCOSAMINYLTRANSFERASE 1/ALPHA-1,3-MANNOSYL-GLYCOPROTEIN 2-BETA-N-ACETYLGLUCOSAMINYLTRANSFERASE"/>
    <property type="match status" value="1"/>
</dbReference>
<dbReference type="Gene3D" id="3.10.180.20">
    <property type="entry name" value="N-Acetylglucosaminyltransferase I, Domain 2"/>
    <property type="match status" value="1"/>
</dbReference>